<evidence type="ECO:0000313" key="3">
    <source>
        <dbReference type="Proteomes" id="UP000298218"/>
    </source>
</evidence>
<sequence length="335" mass="34538">MRGPDGGAMMAAGAGIALAGAGGSLVGDGLDQMLTVGTIDPGRLASATVAGGIAGGVIRGAFQGRTMAAGACHSFDPSTHVLMADGSTKPIKDVKLGDEVAATDPETGETTWEPVTRLHVNQDTDLTDVTVENEATGTRAVLRTTSKHPFWVADRGEWVDAADLQPGTQLLGAEAAATPRVVAVSVVPRTGEMRDLTVEKIHTYYVVAESTSVLVHNCGVGGTAASPPVLLIDSLRVPNIARNVQDALNAGHPSVLNRTTNPLKIKANRSAACAGFCGPGSTDEYPFASTVQGGVGARVRGVPLAEQRVQGGILSRFYKLNNIGPGDPFEVKVIK</sequence>
<dbReference type="Pfam" id="PF14040">
    <property type="entry name" value="DNase_NucA_NucB"/>
    <property type="match status" value="1"/>
</dbReference>
<keyword evidence="3" id="KW-1185">Reference proteome</keyword>
<evidence type="ECO:0000313" key="2">
    <source>
        <dbReference type="EMBL" id="TFD80839.1"/>
    </source>
</evidence>
<reference evidence="2 3" key="1">
    <citation type="submission" date="2019-03" db="EMBL/GenBank/DDBJ databases">
        <title>Genomics of glacier-inhabiting Cryobacterium strains.</title>
        <authorList>
            <person name="Liu Q."/>
            <person name="Xin Y.-H."/>
        </authorList>
    </citation>
    <scope>NUCLEOTIDE SEQUENCE [LARGE SCALE GENOMIC DNA]</scope>
    <source>
        <strain evidence="2 3">CGMCC 1.4292</strain>
    </source>
</reference>
<dbReference type="SMART" id="SM00306">
    <property type="entry name" value="HintN"/>
    <property type="match status" value="1"/>
</dbReference>
<dbReference type="InterPro" id="IPR030934">
    <property type="entry name" value="Intein_C"/>
</dbReference>
<dbReference type="Pfam" id="PF07591">
    <property type="entry name" value="PT-HINT"/>
    <property type="match status" value="1"/>
</dbReference>
<dbReference type="SUPFAM" id="SSF51294">
    <property type="entry name" value="Hedgehog/intein (Hint) domain"/>
    <property type="match status" value="1"/>
</dbReference>
<proteinExistence type="predicted"/>
<dbReference type="CDD" id="cd00081">
    <property type="entry name" value="Hint"/>
    <property type="match status" value="1"/>
</dbReference>
<dbReference type="InterPro" id="IPR003587">
    <property type="entry name" value="Hint_dom_N"/>
</dbReference>
<accession>A0A4Y8KRG4</accession>
<dbReference type="InterPro" id="IPR036844">
    <property type="entry name" value="Hint_dom_sf"/>
</dbReference>
<dbReference type="Proteomes" id="UP000298218">
    <property type="component" value="Unassembled WGS sequence"/>
</dbReference>
<dbReference type="RefSeq" id="WP_134173856.1">
    <property type="nucleotide sequence ID" value="NZ_SODI01000001.1"/>
</dbReference>
<dbReference type="InterPro" id="IPR029476">
    <property type="entry name" value="DNase_NucA_NucB"/>
</dbReference>
<dbReference type="EMBL" id="SOHQ01000013">
    <property type="protein sequence ID" value="TFD80839.1"/>
    <property type="molecule type" value="Genomic_DNA"/>
</dbReference>
<organism evidence="2 3">
    <name type="scientific">Cryobacterium psychrophilum</name>
    <dbReference type="NCBI Taxonomy" id="41988"/>
    <lineage>
        <taxon>Bacteria</taxon>
        <taxon>Bacillati</taxon>
        <taxon>Actinomycetota</taxon>
        <taxon>Actinomycetes</taxon>
        <taxon>Micrococcales</taxon>
        <taxon>Microbacteriaceae</taxon>
        <taxon>Cryobacterium</taxon>
    </lineage>
</organism>
<comment type="caution">
    <text evidence="2">The sequence shown here is derived from an EMBL/GenBank/DDBJ whole genome shotgun (WGS) entry which is preliminary data.</text>
</comment>
<dbReference type="Gene3D" id="2.170.16.10">
    <property type="entry name" value="Hedgehog/Intein (Hint) domain"/>
    <property type="match status" value="1"/>
</dbReference>
<protein>
    <recommendedName>
        <fullName evidence="1">Hint domain-containing protein</fullName>
    </recommendedName>
</protein>
<dbReference type="NCBIfam" id="TIGR01443">
    <property type="entry name" value="intein_Cterm"/>
    <property type="match status" value="1"/>
</dbReference>
<dbReference type="AlphaFoldDB" id="A0A4Y8KRG4"/>
<gene>
    <name evidence="2" type="ORF">E3T53_04235</name>
</gene>
<evidence type="ECO:0000259" key="1">
    <source>
        <dbReference type="SMART" id="SM00306"/>
    </source>
</evidence>
<feature type="domain" description="Hint" evidence="1">
    <location>
        <begin position="72"/>
        <end position="174"/>
    </location>
</feature>
<name>A0A4Y8KRG4_9MICO</name>
<dbReference type="OrthoDB" id="5475817at2"/>
<dbReference type="PROSITE" id="PS50818">
    <property type="entry name" value="INTEIN_C_TER"/>
    <property type="match status" value="1"/>
</dbReference>